<gene>
    <name evidence="1" type="ORF">FL583_04030</name>
</gene>
<sequence>MTGGAARRVAEARTVAQMLAGPPGKSAADVVARLGALQAQDLSATALAVRARTRGRTADELGLEGPGFVRTWLLRGTLHLVAADDAGWMLALLGPLNRTRGARRRQQLGLDDELCGRAVETLPEALADGPVGRADLIARLASLGVTIDPTGQAPAHLLAYAASTGTICLGPEIGRGKASYRLLNAPAPNFSREEALTRLASRYLAGHRPATPADFAAWSGLPARDAKAAFEGASPPPDAEPANSIRLVGHFDPYLLGYADKTAAVPPKFVDRVRTGGGFVTPTVLVDGVAVATWRQHGSTIAVDPFEPLPNDVQSAVAAEIADIHRFQRRP</sequence>
<comment type="caution">
    <text evidence="1">The sequence shown here is derived from an EMBL/GenBank/DDBJ whole genome shotgun (WGS) entry which is preliminary data.</text>
</comment>
<dbReference type="PANTHER" id="PTHR38479:SF2">
    <property type="entry name" value="WINGED HELIX DNA-BINDING DOMAIN-CONTAINING PROTEIN"/>
    <property type="match status" value="1"/>
</dbReference>
<accession>A0A545AYZ4</accession>
<dbReference type="GO" id="GO:0003677">
    <property type="term" value="F:DNA binding"/>
    <property type="evidence" value="ECO:0007669"/>
    <property type="project" value="UniProtKB-KW"/>
</dbReference>
<dbReference type="AlphaFoldDB" id="A0A545AYZ4"/>
<dbReference type="InParanoid" id="A0A545AYZ4"/>
<dbReference type="EMBL" id="VIRS01000002">
    <property type="protein sequence ID" value="TQS46557.1"/>
    <property type="molecule type" value="Genomic_DNA"/>
</dbReference>
<dbReference type="OrthoDB" id="9148135at2"/>
<keyword evidence="2" id="KW-1185">Reference proteome</keyword>
<dbReference type="Pfam" id="PF06224">
    <property type="entry name" value="AlkZ-like"/>
    <property type="match status" value="2"/>
</dbReference>
<dbReference type="InterPro" id="IPR009351">
    <property type="entry name" value="AlkZ-like"/>
</dbReference>
<proteinExistence type="predicted"/>
<organism evidence="1 2">
    <name type="scientific">Cryptosporangium phraense</name>
    <dbReference type="NCBI Taxonomy" id="2593070"/>
    <lineage>
        <taxon>Bacteria</taxon>
        <taxon>Bacillati</taxon>
        <taxon>Actinomycetota</taxon>
        <taxon>Actinomycetes</taxon>
        <taxon>Cryptosporangiales</taxon>
        <taxon>Cryptosporangiaceae</taxon>
        <taxon>Cryptosporangium</taxon>
    </lineage>
</organism>
<dbReference type="Proteomes" id="UP000317982">
    <property type="component" value="Unassembled WGS sequence"/>
</dbReference>
<dbReference type="PANTHER" id="PTHR38479">
    <property type="entry name" value="LMO0824 PROTEIN"/>
    <property type="match status" value="1"/>
</dbReference>
<name>A0A545AYZ4_9ACTN</name>
<reference evidence="1 2" key="1">
    <citation type="submission" date="2019-07" db="EMBL/GenBank/DDBJ databases">
        <title>Cryptosporangium phraense sp. nov., isolated from plant litter.</title>
        <authorList>
            <person name="Suriyachadkun C."/>
        </authorList>
    </citation>
    <scope>NUCLEOTIDE SEQUENCE [LARGE SCALE GENOMIC DNA]</scope>
    <source>
        <strain evidence="1 2">A-T 5661</strain>
    </source>
</reference>
<evidence type="ECO:0000313" key="2">
    <source>
        <dbReference type="Proteomes" id="UP000317982"/>
    </source>
</evidence>
<keyword evidence="1" id="KW-0238">DNA-binding</keyword>
<protein>
    <submittedName>
        <fullName evidence="1">Winged helix DNA-binding domain-containing protein</fullName>
    </submittedName>
</protein>
<evidence type="ECO:0000313" key="1">
    <source>
        <dbReference type="EMBL" id="TQS46557.1"/>
    </source>
</evidence>